<sequence length="181" mass="19927">MRLRSANLDECEALLLTGQADFSITYSLDSDNSDHRAAMTMEAFIANERLIPVYGTQSVKEMLWRFHTGSLDVIAYPADVFLGIVVERQIFPRLERQCRLNIVAETALTLAAMQMASAGVGVAWVPEALAQADLRDERLSDLSGQLGGLEMQIVARKRAEDAPDLHARIWNALSRAGAVVP</sequence>
<dbReference type="EMBL" id="QFWV02000004">
    <property type="protein sequence ID" value="RKF07516.1"/>
    <property type="molecule type" value="Genomic_DNA"/>
</dbReference>
<dbReference type="AlphaFoldDB" id="A0A3A8AC66"/>
<keyword evidence="3" id="KW-1185">Reference proteome</keyword>
<name>A0A3A8AC66_9HYPH</name>
<evidence type="ECO:0000313" key="3">
    <source>
        <dbReference type="Proteomes" id="UP000246132"/>
    </source>
</evidence>
<comment type="caution">
    <text evidence="2">The sequence shown here is derived from an EMBL/GenBank/DDBJ whole genome shotgun (WGS) entry which is preliminary data.</text>
</comment>
<gene>
    <name evidence="2" type="ORF">DEM25_006945</name>
</gene>
<proteinExistence type="predicted"/>
<evidence type="ECO:0000313" key="2">
    <source>
        <dbReference type="EMBL" id="RKF07516.1"/>
    </source>
</evidence>
<reference evidence="2 3" key="1">
    <citation type="journal article" date="2018" name="Int. J. Syst. Bacteriol.">
        <title>Oceaniradius stylonemae gen. nov., sp. nov., isolated from a red alga, Stylonema cornu-cervi.</title>
        <authorList>
            <person name="Jeong S."/>
        </authorList>
    </citation>
    <scope>NUCLEOTIDE SEQUENCE [LARGE SCALE GENOMIC DNA]</scope>
    <source>
        <strain evidence="2 3">StC1</strain>
    </source>
</reference>
<dbReference type="SUPFAM" id="SSF53850">
    <property type="entry name" value="Periplasmic binding protein-like II"/>
    <property type="match status" value="1"/>
</dbReference>
<accession>A0A3A8AC66</accession>
<protein>
    <recommendedName>
        <fullName evidence="1">LysR substrate-binding domain-containing protein</fullName>
    </recommendedName>
</protein>
<dbReference type="RefSeq" id="WP_120222655.1">
    <property type="nucleotide sequence ID" value="NZ_QFWV02000004.1"/>
</dbReference>
<organism evidence="2 3">
    <name type="scientific">Oceaniradius stylonematis</name>
    <dbReference type="NCBI Taxonomy" id="2184161"/>
    <lineage>
        <taxon>Bacteria</taxon>
        <taxon>Pseudomonadati</taxon>
        <taxon>Pseudomonadota</taxon>
        <taxon>Alphaproteobacteria</taxon>
        <taxon>Hyphomicrobiales</taxon>
        <taxon>Ahrensiaceae</taxon>
        <taxon>Oceaniradius</taxon>
    </lineage>
</organism>
<dbReference type="Pfam" id="PF03466">
    <property type="entry name" value="LysR_substrate"/>
    <property type="match status" value="1"/>
</dbReference>
<dbReference type="OrthoDB" id="528082at2"/>
<dbReference type="Proteomes" id="UP000246132">
    <property type="component" value="Unassembled WGS sequence"/>
</dbReference>
<feature type="domain" description="LysR substrate-binding" evidence="1">
    <location>
        <begin position="96"/>
        <end position="166"/>
    </location>
</feature>
<dbReference type="InterPro" id="IPR005119">
    <property type="entry name" value="LysR_subst-bd"/>
</dbReference>
<evidence type="ECO:0000259" key="1">
    <source>
        <dbReference type="Pfam" id="PF03466"/>
    </source>
</evidence>